<organism evidence="1 2">
    <name type="scientific">Tenacibaculum polynesiense</name>
    <dbReference type="NCBI Taxonomy" id="3137857"/>
    <lineage>
        <taxon>Bacteria</taxon>
        <taxon>Pseudomonadati</taxon>
        <taxon>Bacteroidota</taxon>
        <taxon>Flavobacteriia</taxon>
        <taxon>Flavobacteriales</taxon>
        <taxon>Flavobacteriaceae</taxon>
        <taxon>Tenacibaculum</taxon>
    </lineage>
</organism>
<protein>
    <submittedName>
        <fullName evidence="1">Uncharacterized protein</fullName>
    </submittedName>
</protein>
<comment type="caution">
    <text evidence="1">The sequence shown here is derived from an EMBL/GenBank/DDBJ whole genome shotgun (WGS) entry which is preliminary data.</text>
</comment>
<sequence length="99" mass="11659">MGFKVPKDTPPMERELIYLLVDLCVKWGFCIPSDSFEKISKMDYYKDKDFAMDVVEAEGLDGYSSWVNKISERFRERFGTNEIDSLTFVDRVRGVKENW</sequence>
<dbReference type="Proteomes" id="UP001497527">
    <property type="component" value="Unassembled WGS sequence"/>
</dbReference>
<accession>A0ABM9P7I9</accession>
<dbReference type="EMBL" id="CAXJIO010000010">
    <property type="protein sequence ID" value="CAL2101533.1"/>
    <property type="molecule type" value="Genomic_DNA"/>
</dbReference>
<proteinExistence type="predicted"/>
<evidence type="ECO:0000313" key="2">
    <source>
        <dbReference type="Proteomes" id="UP001497527"/>
    </source>
</evidence>
<reference evidence="1 2" key="1">
    <citation type="submission" date="2024-05" db="EMBL/GenBank/DDBJ databases">
        <authorList>
            <person name="Duchaud E."/>
        </authorList>
    </citation>
    <scope>NUCLEOTIDE SEQUENCE [LARGE SCALE GENOMIC DNA]</scope>
    <source>
        <strain evidence="1">Ena-SAMPLE-TAB-13-05-2024-13:56:06:370-140308</strain>
    </source>
</reference>
<name>A0ABM9P7I9_9FLAO</name>
<keyword evidence="2" id="KW-1185">Reference proteome</keyword>
<gene>
    <name evidence="1" type="ORF">T190423A01A_10096</name>
</gene>
<evidence type="ECO:0000313" key="1">
    <source>
        <dbReference type="EMBL" id="CAL2101533.1"/>
    </source>
</evidence>
<dbReference type="RefSeq" id="WP_348715302.1">
    <property type="nucleotide sequence ID" value="NZ_CAXJIO010000010.1"/>
</dbReference>